<keyword evidence="1" id="KW-1133">Transmembrane helix</keyword>
<organism evidence="2 3">
    <name type="scientific">Mycobacterium saskatchewanense</name>
    <dbReference type="NCBI Taxonomy" id="220927"/>
    <lineage>
        <taxon>Bacteria</taxon>
        <taxon>Bacillati</taxon>
        <taxon>Actinomycetota</taxon>
        <taxon>Actinomycetes</taxon>
        <taxon>Mycobacteriales</taxon>
        <taxon>Mycobacteriaceae</taxon>
        <taxon>Mycobacterium</taxon>
        <taxon>Mycobacterium simiae complex</taxon>
    </lineage>
</organism>
<evidence type="ECO:0008006" key="4">
    <source>
        <dbReference type="Google" id="ProtNLM"/>
    </source>
</evidence>
<feature type="transmembrane region" description="Helical" evidence="1">
    <location>
        <begin position="93"/>
        <end position="115"/>
    </location>
</feature>
<feature type="transmembrane region" description="Helical" evidence="1">
    <location>
        <begin position="21"/>
        <end position="42"/>
    </location>
</feature>
<name>A0AAJ3NNI2_9MYCO</name>
<evidence type="ECO:0000313" key="2">
    <source>
        <dbReference type="EMBL" id="ORW70577.1"/>
    </source>
</evidence>
<feature type="transmembrane region" description="Helical" evidence="1">
    <location>
        <begin position="62"/>
        <end position="81"/>
    </location>
</feature>
<evidence type="ECO:0000313" key="3">
    <source>
        <dbReference type="Proteomes" id="UP000193387"/>
    </source>
</evidence>
<proteinExistence type="predicted"/>
<dbReference type="AlphaFoldDB" id="A0AAJ3NNI2"/>
<keyword evidence="3" id="KW-1185">Reference proteome</keyword>
<sequence length="125" mass="13256">MGRHPPRKEVRTVGADGRAAARFALMTAMLGLAFLIVAALSVKACDGPAPTDSAACGAPVRIALGLGAPVILFMSGVWAFVRTYRLWRDREPWWAWQGAGWFLLLLMVLTLTTGLPPIAGPALGG</sequence>
<evidence type="ECO:0000256" key="1">
    <source>
        <dbReference type="SAM" id="Phobius"/>
    </source>
</evidence>
<gene>
    <name evidence="2" type="ORF">AWC23_16880</name>
</gene>
<comment type="caution">
    <text evidence="2">The sequence shown here is derived from an EMBL/GenBank/DDBJ whole genome shotgun (WGS) entry which is preliminary data.</text>
</comment>
<reference evidence="2 3" key="1">
    <citation type="submission" date="2016-01" db="EMBL/GenBank/DDBJ databases">
        <title>The new phylogeny of the genus Mycobacterium.</title>
        <authorList>
            <person name="Tarcisio F."/>
            <person name="Conor M."/>
            <person name="Antonella G."/>
            <person name="Elisabetta G."/>
            <person name="Giulia F.S."/>
            <person name="Sara T."/>
            <person name="Anna F."/>
            <person name="Clotilde B."/>
            <person name="Roberto B."/>
            <person name="Veronica D.S."/>
            <person name="Fabio R."/>
            <person name="Monica P."/>
            <person name="Olivier J."/>
            <person name="Enrico T."/>
            <person name="Nicola S."/>
        </authorList>
    </citation>
    <scope>NUCLEOTIDE SEQUENCE [LARGE SCALE GENOMIC DNA]</scope>
    <source>
        <strain evidence="2 3">DSM 44616</strain>
    </source>
</reference>
<keyword evidence="1" id="KW-0472">Membrane</keyword>
<protein>
    <recommendedName>
        <fullName evidence="4">Transmembrane protein</fullName>
    </recommendedName>
</protein>
<dbReference type="Proteomes" id="UP000193387">
    <property type="component" value="Unassembled WGS sequence"/>
</dbReference>
<dbReference type="EMBL" id="LQPR01000039">
    <property type="protein sequence ID" value="ORW70577.1"/>
    <property type="molecule type" value="Genomic_DNA"/>
</dbReference>
<accession>A0AAJ3NNI2</accession>
<keyword evidence="1" id="KW-0812">Transmembrane</keyword>